<name>A0ABS7LSC8_9HYPH</name>
<evidence type="ECO:0000313" key="3">
    <source>
        <dbReference type="Proteomes" id="UP000733858"/>
    </source>
</evidence>
<gene>
    <name evidence="2" type="ORF">K6M89_00090</name>
</gene>
<evidence type="ECO:0000256" key="1">
    <source>
        <dbReference type="SAM" id="MobiDB-lite"/>
    </source>
</evidence>
<accession>A0ABS7LSC8</accession>
<feature type="region of interest" description="Disordered" evidence="1">
    <location>
        <begin position="50"/>
        <end position="73"/>
    </location>
</feature>
<dbReference type="Proteomes" id="UP000733858">
    <property type="component" value="Unassembled WGS sequence"/>
</dbReference>
<dbReference type="RefSeq" id="WP_222137967.1">
    <property type="nucleotide sequence ID" value="NZ_JAILYI010000005.1"/>
</dbReference>
<evidence type="ECO:0000313" key="2">
    <source>
        <dbReference type="EMBL" id="MBY4627711.1"/>
    </source>
</evidence>
<proteinExistence type="predicted"/>
<protein>
    <submittedName>
        <fullName evidence="2">Uncharacterized protein</fullName>
    </submittedName>
</protein>
<dbReference type="EMBL" id="JAILYJ010000001">
    <property type="protein sequence ID" value="MBY4627711.1"/>
    <property type="molecule type" value="Genomic_DNA"/>
</dbReference>
<comment type="caution">
    <text evidence="2">The sequence shown here is derived from an EMBL/GenBank/DDBJ whole genome shotgun (WGS) entry which is preliminary data.</text>
</comment>
<keyword evidence="3" id="KW-1185">Reference proteome</keyword>
<reference evidence="2 3" key="1">
    <citation type="submission" date="2021-08" db="EMBL/GenBank/DDBJ databases">
        <title>Rhizobium croatiense sp. nov. and Rhizobium redzepovicii sp. nov., two new species isolated from nodules of Phaseolus vulgaris in Croatia.</title>
        <authorList>
            <person name="Rajnovic I."/>
            <person name="Ramirez-Bahena M.H."/>
            <person name="Kajic S."/>
            <person name="Igual M.J."/>
            <person name="Peix A."/>
            <person name="Velazquez E."/>
            <person name="Sikora S."/>
        </authorList>
    </citation>
    <scope>NUCLEOTIDE SEQUENCE [LARGE SCALE GENOMIC DNA]</scope>
    <source>
        <strain evidence="2 3">13T</strain>
    </source>
</reference>
<sequence length="73" mass="8011">MGAKPKPIAGAASSFSTRIGYDAHKMDRKLACVAGILRYWKASGKKSECMSPGNVQRFRDNDMHQNKGLKRAA</sequence>
<organism evidence="2 3">
    <name type="scientific">Rhizobium croatiense</name>
    <dbReference type="NCBI Taxonomy" id="2867516"/>
    <lineage>
        <taxon>Bacteria</taxon>
        <taxon>Pseudomonadati</taxon>
        <taxon>Pseudomonadota</taxon>
        <taxon>Alphaproteobacteria</taxon>
        <taxon>Hyphomicrobiales</taxon>
        <taxon>Rhizobiaceae</taxon>
        <taxon>Rhizobium/Agrobacterium group</taxon>
        <taxon>Rhizobium</taxon>
    </lineage>
</organism>